<dbReference type="SUPFAM" id="SSF52172">
    <property type="entry name" value="CheY-like"/>
    <property type="match status" value="1"/>
</dbReference>
<dbReference type="InterPro" id="IPR011006">
    <property type="entry name" value="CheY-like_superfamily"/>
</dbReference>
<evidence type="ECO:0000313" key="4">
    <source>
        <dbReference type="EMBL" id="SMF43295.1"/>
    </source>
</evidence>
<sequence length="168" mass="19248">MVMQVSYRGLLPLTMAVVRHEHKHDSCLEETNRSSINQTCDEEVFMKEVLVIDDDIDIMILICDILSTNNFVCQGLDSPQRALELGFDALSKFDLIFTDVKMPEVDGFEFIHHLRQMGVDAPVIAVTGLHDRGDSLLDRDDGRLRQKPNMIISKPFRFEDVLEAQHYL</sequence>
<evidence type="ECO:0000313" key="5">
    <source>
        <dbReference type="Proteomes" id="UP000192907"/>
    </source>
</evidence>
<dbReference type="CDD" id="cd00156">
    <property type="entry name" value="REC"/>
    <property type="match status" value="1"/>
</dbReference>
<organism evidence="4 5">
    <name type="scientific">Pseudobacteriovorax antillogorgiicola</name>
    <dbReference type="NCBI Taxonomy" id="1513793"/>
    <lineage>
        <taxon>Bacteria</taxon>
        <taxon>Pseudomonadati</taxon>
        <taxon>Bdellovibrionota</taxon>
        <taxon>Oligoflexia</taxon>
        <taxon>Oligoflexales</taxon>
        <taxon>Pseudobacteriovoracaceae</taxon>
        <taxon>Pseudobacteriovorax</taxon>
    </lineage>
</organism>
<dbReference type="EMBL" id="FWZT01000013">
    <property type="protein sequence ID" value="SMF43295.1"/>
    <property type="molecule type" value="Genomic_DNA"/>
</dbReference>
<dbReference type="PROSITE" id="PS50110">
    <property type="entry name" value="RESPONSE_REGULATORY"/>
    <property type="match status" value="1"/>
</dbReference>
<protein>
    <submittedName>
        <fullName evidence="4">Response regulator receiver domain-containing protein</fullName>
    </submittedName>
</protein>
<proteinExistence type="predicted"/>
<dbReference type="STRING" id="1513793.SAMN06296036_11367"/>
<evidence type="ECO:0000256" key="2">
    <source>
        <dbReference type="PROSITE-ProRule" id="PRU00169"/>
    </source>
</evidence>
<keyword evidence="5" id="KW-1185">Reference proteome</keyword>
<dbReference type="Proteomes" id="UP000192907">
    <property type="component" value="Unassembled WGS sequence"/>
</dbReference>
<accession>A0A1Y6C4T8</accession>
<dbReference type="SMART" id="SM00448">
    <property type="entry name" value="REC"/>
    <property type="match status" value="1"/>
</dbReference>
<dbReference type="Gene3D" id="3.40.50.2300">
    <property type="match status" value="1"/>
</dbReference>
<keyword evidence="1 2" id="KW-0597">Phosphoprotein</keyword>
<dbReference type="PANTHER" id="PTHR44591">
    <property type="entry name" value="STRESS RESPONSE REGULATOR PROTEIN 1"/>
    <property type="match status" value="1"/>
</dbReference>
<evidence type="ECO:0000256" key="1">
    <source>
        <dbReference type="ARBA" id="ARBA00022553"/>
    </source>
</evidence>
<feature type="domain" description="Response regulatory" evidence="3">
    <location>
        <begin position="48"/>
        <end position="168"/>
    </location>
</feature>
<dbReference type="GO" id="GO:0000160">
    <property type="term" value="P:phosphorelay signal transduction system"/>
    <property type="evidence" value="ECO:0007669"/>
    <property type="project" value="InterPro"/>
</dbReference>
<dbReference type="InterPro" id="IPR050595">
    <property type="entry name" value="Bact_response_regulator"/>
</dbReference>
<reference evidence="5" key="1">
    <citation type="submission" date="2017-04" db="EMBL/GenBank/DDBJ databases">
        <authorList>
            <person name="Varghese N."/>
            <person name="Submissions S."/>
        </authorList>
    </citation>
    <scope>NUCLEOTIDE SEQUENCE [LARGE SCALE GENOMIC DNA]</scope>
    <source>
        <strain evidence="5">RKEM611</strain>
    </source>
</reference>
<feature type="modified residue" description="4-aspartylphosphate" evidence="2">
    <location>
        <position position="99"/>
    </location>
</feature>
<gene>
    <name evidence="4" type="ORF">SAMN06296036_11367</name>
</gene>
<dbReference type="InterPro" id="IPR001789">
    <property type="entry name" value="Sig_transdc_resp-reg_receiver"/>
</dbReference>
<dbReference type="PANTHER" id="PTHR44591:SF3">
    <property type="entry name" value="RESPONSE REGULATORY DOMAIN-CONTAINING PROTEIN"/>
    <property type="match status" value="1"/>
</dbReference>
<name>A0A1Y6C4T8_9BACT</name>
<evidence type="ECO:0000259" key="3">
    <source>
        <dbReference type="PROSITE" id="PS50110"/>
    </source>
</evidence>
<dbReference type="Pfam" id="PF00072">
    <property type="entry name" value="Response_reg"/>
    <property type="match status" value="1"/>
</dbReference>
<dbReference type="AlphaFoldDB" id="A0A1Y6C4T8"/>